<feature type="domain" description="Fe2OG dioxygenase" evidence="7">
    <location>
        <begin position="281"/>
        <end position="409"/>
    </location>
</feature>
<keyword evidence="3" id="KW-0223">Dioxygenase</keyword>
<feature type="chain" id="PRO_5035750885" description="Fe2OG dioxygenase domain-containing protein" evidence="6">
    <location>
        <begin position="27"/>
        <end position="416"/>
    </location>
</feature>
<reference evidence="8" key="1">
    <citation type="submission" date="2021-02" db="EMBL/GenBank/DDBJ databases">
        <authorList>
            <person name="Palmer J.M."/>
        </authorList>
    </citation>
    <scope>NUCLEOTIDE SEQUENCE</scope>
    <source>
        <strain evidence="8">SCRP734</strain>
    </source>
</reference>
<keyword evidence="4" id="KW-0560">Oxidoreductase</keyword>
<dbReference type="EMBL" id="JAGDFM010000057">
    <property type="protein sequence ID" value="KAG7388612.1"/>
    <property type="molecule type" value="Genomic_DNA"/>
</dbReference>
<dbReference type="InterPro" id="IPR006620">
    <property type="entry name" value="Pro_4_hyd_alph"/>
</dbReference>
<dbReference type="GO" id="GO:0005506">
    <property type="term" value="F:iron ion binding"/>
    <property type="evidence" value="ECO:0007669"/>
    <property type="project" value="InterPro"/>
</dbReference>
<feature type="signal peptide" evidence="6">
    <location>
        <begin position="1"/>
        <end position="26"/>
    </location>
</feature>
<dbReference type="GO" id="GO:0031418">
    <property type="term" value="F:L-ascorbic acid binding"/>
    <property type="evidence" value="ECO:0007669"/>
    <property type="project" value="InterPro"/>
</dbReference>
<dbReference type="GO" id="GO:0005783">
    <property type="term" value="C:endoplasmic reticulum"/>
    <property type="evidence" value="ECO:0007669"/>
    <property type="project" value="TreeGrafter"/>
</dbReference>
<comment type="cofactor">
    <cofactor evidence="1">
        <name>L-ascorbate</name>
        <dbReference type="ChEBI" id="CHEBI:38290"/>
    </cofactor>
</comment>
<dbReference type="InterPro" id="IPR045054">
    <property type="entry name" value="P4HA-like"/>
</dbReference>
<keyword evidence="9" id="KW-1185">Reference proteome</keyword>
<dbReference type="SMART" id="SM00702">
    <property type="entry name" value="P4Hc"/>
    <property type="match status" value="1"/>
</dbReference>
<dbReference type="InterPro" id="IPR005123">
    <property type="entry name" value="Oxoglu/Fe-dep_dioxygenase_dom"/>
</dbReference>
<dbReference type="PANTHER" id="PTHR10869">
    <property type="entry name" value="PROLYL 4-HYDROXYLASE ALPHA SUBUNIT"/>
    <property type="match status" value="1"/>
</dbReference>
<keyword evidence="6" id="KW-0732">Signal</keyword>
<dbReference type="Proteomes" id="UP000694044">
    <property type="component" value="Unassembled WGS sequence"/>
</dbReference>
<dbReference type="PANTHER" id="PTHR10869:SF246">
    <property type="entry name" value="TRANSMEMBRANE PROLYL 4-HYDROXYLASE"/>
    <property type="match status" value="1"/>
</dbReference>
<evidence type="ECO:0000256" key="3">
    <source>
        <dbReference type="ARBA" id="ARBA00022964"/>
    </source>
</evidence>
<dbReference type="GO" id="GO:0004656">
    <property type="term" value="F:procollagen-proline 4-dioxygenase activity"/>
    <property type="evidence" value="ECO:0007669"/>
    <property type="project" value="TreeGrafter"/>
</dbReference>
<dbReference type="AlphaFoldDB" id="A0A8T1W3V7"/>
<keyword evidence="5" id="KW-0408">Iron</keyword>
<dbReference type="FunFam" id="2.60.120.620:FF:000017">
    <property type="entry name" value="Transmembrane prolyl 4-hydroxylase"/>
    <property type="match status" value="1"/>
</dbReference>
<gene>
    <name evidence="8" type="ORF">PHYPSEUDO_012103</name>
</gene>
<dbReference type="InterPro" id="IPR044862">
    <property type="entry name" value="Pro_4_hyd_alph_FE2OG_OXY"/>
</dbReference>
<proteinExistence type="predicted"/>
<sequence>MATRSRKASFSSLWWLAVALLAIAVATFLRDPRAVELAVRRTLLETNRTAAFGSEKDAATPVDCADAHQFLTDVMPVKGFHVLCLETTASGTLKVTGFKDGMHANSSLETMQELETFTRAVEREMLRIPELSDELARTYKQPSAYFTPDGERLDKNITALQNRIVFLFEGGQFIWPGIRIGHKALVKHTFRRGDLVLETISMTPLVFSVEEFLRDDEIAIILELAGPHLAPSGVTLQDGHENRAATDWRTSTTYWLDSSSHPVVQDIDKRTADLVKVPISHQESVQVLRYERTQHYDQHLDYFSAERHRNSPDVLKRIEYGYKNRMITVFWYMSDVAKGGHTNFARAGGLPHPPSNKGCQQGISVAPKKRKVVVFYSMLPNGEGDPMSLHAGCPVEEGVKLSGNKWVWNKPRSDDD</sequence>
<keyword evidence="2" id="KW-0479">Metal-binding</keyword>
<organism evidence="8 9">
    <name type="scientific">Phytophthora pseudosyringae</name>
    <dbReference type="NCBI Taxonomy" id="221518"/>
    <lineage>
        <taxon>Eukaryota</taxon>
        <taxon>Sar</taxon>
        <taxon>Stramenopiles</taxon>
        <taxon>Oomycota</taxon>
        <taxon>Peronosporomycetes</taxon>
        <taxon>Peronosporales</taxon>
        <taxon>Peronosporaceae</taxon>
        <taxon>Phytophthora</taxon>
    </lineage>
</organism>
<evidence type="ECO:0000313" key="8">
    <source>
        <dbReference type="EMBL" id="KAG7388612.1"/>
    </source>
</evidence>
<comment type="caution">
    <text evidence="8">The sequence shown here is derived from an EMBL/GenBank/DDBJ whole genome shotgun (WGS) entry which is preliminary data.</text>
</comment>
<evidence type="ECO:0000256" key="4">
    <source>
        <dbReference type="ARBA" id="ARBA00023002"/>
    </source>
</evidence>
<dbReference type="OrthoDB" id="420380at2759"/>
<name>A0A8T1W3V7_9STRA</name>
<dbReference type="Pfam" id="PF13640">
    <property type="entry name" value="2OG-FeII_Oxy_3"/>
    <property type="match status" value="1"/>
</dbReference>
<evidence type="ECO:0000256" key="6">
    <source>
        <dbReference type="SAM" id="SignalP"/>
    </source>
</evidence>
<evidence type="ECO:0000256" key="5">
    <source>
        <dbReference type="ARBA" id="ARBA00023004"/>
    </source>
</evidence>
<accession>A0A8T1W3V7</accession>
<protein>
    <recommendedName>
        <fullName evidence="7">Fe2OG dioxygenase domain-containing protein</fullName>
    </recommendedName>
</protein>
<evidence type="ECO:0000256" key="2">
    <source>
        <dbReference type="ARBA" id="ARBA00022723"/>
    </source>
</evidence>
<dbReference type="PROSITE" id="PS51471">
    <property type="entry name" value="FE2OG_OXY"/>
    <property type="match status" value="1"/>
</dbReference>
<evidence type="ECO:0000256" key="1">
    <source>
        <dbReference type="ARBA" id="ARBA00001961"/>
    </source>
</evidence>
<evidence type="ECO:0000313" key="9">
    <source>
        <dbReference type="Proteomes" id="UP000694044"/>
    </source>
</evidence>
<evidence type="ECO:0000259" key="7">
    <source>
        <dbReference type="PROSITE" id="PS51471"/>
    </source>
</evidence>